<sequence>CEVEDGKYNLSVDFPKLRPVKDYLKSQGRFRHLSDELIEKIQERVNREYSKLKKMVERGQ</sequence>
<dbReference type="InterPro" id="IPR051479">
    <property type="entry name" value="PorB-like"/>
</dbReference>
<accession>X1PXC6</accession>
<dbReference type="Gene3D" id="3.40.50.970">
    <property type="match status" value="1"/>
</dbReference>
<dbReference type="AlphaFoldDB" id="X1PXC6"/>
<dbReference type="GO" id="GO:0016491">
    <property type="term" value="F:oxidoreductase activity"/>
    <property type="evidence" value="ECO:0007669"/>
    <property type="project" value="UniProtKB-KW"/>
</dbReference>
<comment type="caution">
    <text evidence="2">The sequence shown here is derived from an EMBL/GenBank/DDBJ whole genome shotgun (WGS) entry which is preliminary data.</text>
</comment>
<evidence type="ECO:0000313" key="2">
    <source>
        <dbReference type="EMBL" id="GAI43495.1"/>
    </source>
</evidence>
<protein>
    <submittedName>
        <fullName evidence="2">Uncharacterized protein</fullName>
    </submittedName>
</protein>
<dbReference type="EMBL" id="BARV01026664">
    <property type="protein sequence ID" value="GAI43495.1"/>
    <property type="molecule type" value="Genomic_DNA"/>
</dbReference>
<proteinExistence type="predicted"/>
<feature type="non-terminal residue" evidence="2">
    <location>
        <position position="1"/>
    </location>
</feature>
<name>X1PXC6_9ZZZZ</name>
<reference evidence="2" key="1">
    <citation type="journal article" date="2014" name="Front. Microbiol.">
        <title>High frequency of phylogenetically diverse reductive dehalogenase-homologous genes in deep subseafloor sedimentary metagenomes.</title>
        <authorList>
            <person name="Kawai M."/>
            <person name="Futagami T."/>
            <person name="Toyoda A."/>
            <person name="Takaki Y."/>
            <person name="Nishi S."/>
            <person name="Hori S."/>
            <person name="Arai W."/>
            <person name="Tsubouchi T."/>
            <person name="Morono Y."/>
            <person name="Uchiyama I."/>
            <person name="Ito T."/>
            <person name="Fujiyama A."/>
            <person name="Inagaki F."/>
            <person name="Takami H."/>
        </authorList>
    </citation>
    <scope>NUCLEOTIDE SEQUENCE</scope>
    <source>
        <strain evidence="2">Expedition CK06-06</strain>
    </source>
</reference>
<gene>
    <name evidence="2" type="ORF">S06H3_43042</name>
</gene>
<dbReference type="PANTHER" id="PTHR42897">
    <property type="entry name" value="PYRUVATE SYNTHASE SUBUNIT PORB"/>
    <property type="match status" value="1"/>
</dbReference>
<evidence type="ECO:0000256" key="1">
    <source>
        <dbReference type="ARBA" id="ARBA00023002"/>
    </source>
</evidence>
<dbReference type="PANTHER" id="PTHR42897:SF2">
    <property type="entry name" value="PYRUVATE SYNTHASE SUBUNIT PORB"/>
    <property type="match status" value="1"/>
</dbReference>
<keyword evidence="1" id="KW-0560">Oxidoreductase</keyword>
<organism evidence="2">
    <name type="scientific">marine sediment metagenome</name>
    <dbReference type="NCBI Taxonomy" id="412755"/>
    <lineage>
        <taxon>unclassified sequences</taxon>
        <taxon>metagenomes</taxon>
        <taxon>ecological metagenomes</taxon>
    </lineage>
</organism>